<dbReference type="PANTHER" id="PTHR10801:SF0">
    <property type="entry name" value="DELTA(24)-STEROL REDUCTASE"/>
    <property type="match status" value="1"/>
</dbReference>
<keyword evidence="1" id="KW-0560">Oxidoreductase</keyword>
<dbReference type="GO" id="GO:0016628">
    <property type="term" value="F:oxidoreductase activity, acting on the CH-CH group of donors, NAD or NADP as acceptor"/>
    <property type="evidence" value="ECO:0007669"/>
    <property type="project" value="TreeGrafter"/>
</dbReference>
<keyword evidence="3" id="KW-1185">Reference proteome</keyword>
<sequence length="107" mass="12528">MYTDVGLYYTPAAILRGEEFDGIAACQRVEQWLIKNHGYQALYAVTELNEQDFWRMFDGRLYAECRRKYKAVGTFMSVYYKSKKGSKTEKEVQEEEQKLVDTVLTTS</sequence>
<gene>
    <name evidence="2" type="ORF">GOP47_0022039</name>
</gene>
<organism evidence="2 3">
    <name type="scientific">Adiantum capillus-veneris</name>
    <name type="common">Maidenhair fern</name>
    <dbReference type="NCBI Taxonomy" id="13818"/>
    <lineage>
        <taxon>Eukaryota</taxon>
        <taxon>Viridiplantae</taxon>
        <taxon>Streptophyta</taxon>
        <taxon>Embryophyta</taxon>
        <taxon>Tracheophyta</taxon>
        <taxon>Polypodiopsida</taxon>
        <taxon>Polypodiidae</taxon>
        <taxon>Polypodiales</taxon>
        <taxon>Pteridineae</taxon>
        <taxon>Pteridaceae</taxon>
        <taxon>Vittarioideae</taxon>
        <taxon>Adiantum</taxon>
    </lineage>
</organism>
<reference evidence="2" key="1">
    <citation type="submission" date="2021-01" db="EMBL/GenBank/DDBJ databases">
        <title>Adiantum capillus-veneris genome.</title>
        <authorList>
            <person name="Fang Y."/>
            <person name="Liao Q."/>
        </authorList>
    </citation>
    <scope>NUCLEOTIDE SEQUENCE</scope>
    <source>
        <strain evidence="2">H3</strain>
        <tissue evidence="2">Leaf</tissue>
    </source>
</reference>
<dbReference type="InterPro" id="IPR040165">
    <property type="entry name" value="Diminuto-like"/>
</dbReference>
<accession>A0A9D4U9G7</accession>
<name>A0A9D4U9G7_ADICA</name>
<dbReference type="PANTHER" id="PTHR10801">
    <property type="entry name" value="24-DEHYDROCHOLESTEROL REDUCTASE"/>
    <property type="match status" value="1"/>
</dbReference>
<dbReference type="GO" id="GO:0016020">
    <property type="term" value="C:membrane"/>
    <property type="evidence" value="ECO:0007669"/>
    <property type="project" value="TreeGrafter"/>
</dbReference>
<dbReference type="EMBL" id="JABFUD020000021">
    <property type="protein sequence ID" value="KAI5063492.1"/>
    <property type="molecule type" value="Genomic_DNA"/>
</dbReference>
<evidence type="ECO:0000256" key="1">
    <source>
        <dbReference type="ARBA" id="ARBA00023002"/>
    </source>
</evidence>
<protein>
    <submittedName>
        <fullName evidence="2">Uncharacterized protein</fullName>
    </submittedName>
</protein>
<dbReference type="AlphaFoldDB" id="A0A9D4U9G7"/>
<proteinExistence type="predicted"/>
<dbReference type="GO" id="GO:0008202">
    <property type="term" value="P:steroid metabolic process"/>
    <property type="evidence" value="ECO:0007669"/>
    <property type="project" value="TreeGrafter"/>
</dbReference>
<evidence type="ECO:0000313" key="3">
    <source>
        <dbReference type="Proteomes" id="UP000886520"/>
    </source>
</evidence>
<evidence type="ECO:0000313" key="2">
    <source>
        <dbReference type="EMBL" id="KAI5063492.1"/>
    </source>
</evidence>
<comment type="caution">
    <text evidence="2">The sequence shown here is derived from an EMBL/GenBank/DDBJ whole genome shotgun (WGS) entry which is preliminary data.</text>
</comment>
<dbReference type="OrthoDB" id="1288315at2759"/>
<dbReference type="GO" id="GO:0005737">
    <property type="term" value="C:cytoplasm"/>
    <property type="evidence" value="ECO:0007669"/>
    <property type="project" value="TreeGrafter"/>
</dbReference>
<dbReference type="Proteomes" id="UP000886520">
    <property type="component" value="Chromosome 21"/>
</dbReference>